<keyword evidence="2" id="KW-1133">Transmembrane helix</keyword>
<dbReference type="AlphaFoldDB" id="A0AAV2Q2X6"/>
<dbReference type="PROSITE" id="PS51155">
    <property type="entry name" value="CHIT_BIND_RR_2"/>
    <property type="match status" value="1"/>
</dbReference>
<sequence length="122" mass="13223">ILHNLVKQHKTIGGMNSFIIVSAILGMVGCAPQFGPPVAILRQESSPIFNGNWRSEFEAENGIIQSMVGELDNSGFQVMRGSYSYPLDDGSIAAFNWIADSNGYRVESPLLPIAPVNPHPIP</sequence>
<keyword evidence="2" id="KW-0812">Transmembrane</keyword>
<name>A0AAV2Q2X6_MEGNR</name>
<comment type="caution">
    <text evidence="3">The sequence shown here is derived from an EMBL/GenBank/DDBJ whole genome shotgun (WGS) entry which is preliminary data.</text>
</comment>
<gene>
    <name evidence="3" type="ORF">MNOR_LOCUS6424</name>
</gene>
<organism evidence="3 4">
    <name type="scientific">Meganyctiphanes norvegica</name>
    <name type="common">Northern krill</name>
    <name type="synonym">Thysanopoda norvegica</name>
    <dbReference type="NCBI Taxonomy" id="48144"/>
    <lineage>
        <taxon>Eukaryota</taxon>
        <taxon>Metazoa</taxon>
        <taxon>Ecdysozoa</taxon>
        <taxon>Arthropoda</taxon>
        <taxon>Crustacea</taxon>
        <taxon>Multicrustacea</taxon>
        <taxon>Malacostraca</taxon>
        <taxon>Eumalacostraca</taxon>
        <taxon>Eucarida</taxon>
        <taxon>Euphausiacea</taxon>
        <taxon>Euphausiidae</taxon>
        <taxon>Meganyctiphanes</taxon>
    </lineage>
</organism>
<keyword evidence="2" id="KW-0472">Membrane</keyword>
<evidence type="ECO:0000313" key="3">
    <source>
        <dbReference type="EMBL" id="CAL4067348.1"/>
    </source>
</evidence>
<dbReference type="GO" id="GO:0042302">
    <property type="term" value="F:structural constituent of cuticle"/>
    <property type="evidence" value="ECO:0007669"/>
    <property type="project" value="UniProtKB-UniRule"/>
</dbReference>
<accession>A0AAV2Q2X6</accession>
<dbReference type="EMBL" id="CAXKWB010002649">
    <property type="protein sequence ID" value="CAL4067348.1"/>
    <property type="molecule type" value="Genomic_DNA"/>
</dbReference>
<dbReference type="Proteomes" id="UP001497623">
    <property type="component" value="Unassembled WGS sequence"/>
</dbReference>
<keyword evidence="1" id="KW-0193">Cuticle</keyword>
<dbReference type="InterPro" id="IPR000618">
    <property type="entry name" value="Insect_cuticle"/>
</dbReference>
<evidence type="ECO:0000256" key="1">
    <source>
        <dbReference type="PROSITE-ProRule" id="PRU00497"/>
    </source>
</evidence>
<keyword evidence="4" id="KW-1185">Reference proteome</keyword>
<feature type="non-terminal residue" evidence="3">
    <location>
        <position position="122"/>
    </location>
</feature>
<protein>
    <recommendedName>
        <fullName evidence="5">Cuticle protein</fullName>
    </recommendedName>
</protein>
<evidence type="ECO:0008006" key="5">
    <source>
        <dbReference type="Google" id="ProtNLM"/>
    </source>
</evidence>
<feature type="non-terminal residue" evidence="3">
    <location>
        <position position="1"/>
    </location>
</feature>
<reference evidence="3 4" key="1">
    <citation type="submission" date="2024-05" db="EMBL/GenBank/DDBJ databases">
        <authorList>
            <person name="Wallberg A."/>
        </authorList>
    </citation>
    <scope>NUCLEOTIDE SEQUENCE [LARGE SCALE GENOMIC DNA]</scope>
</reference>
<evidence type="ECO:0000313" key="4">
    <source>
        <dbReference type="Proteomes" id="UP001497623"/>
    </source>
</evidence>
<feature type="transmembrane region" description="Helical" evidence="2">
    <location>
        <begin position="12"/>
        <end position="34"/>
    </location>
</feature>
<evidence type="ECO:0000256" key="2">
    <source>
        <dbReference type="SAM" id="Phobius"/>
    </source>
</evidence>
<proteinExistence type="predicted"/>
<dbReference type="Pfam" id="PF00379">
    <property type="entry name" value="Chitin_bind_4"/>
    <property type="match status" value="1"/>
</dbReference>